<evidence type="ECO:0000256" key="3">
    <source>
        <dbReference type="PROSITE-ProRule" id="PRU00339"/>
    </source>
</evidence>
<dbReference type="PANTHER" id="PTHR44943:SF8">
    <property type="entry name" value="TPR REPEAT-CONTAINING PROTEIN MJ0263"/>
    <property type="match status" value="1"/>
</dbReference>
<dbReference type="InterPro" id="IPR019734">
    <property type="entry name" value="TPR_rpt"/>
</dbReference>
<evidence type="ECO:0000256" key="2">
    <source>
        <dbReference type="ARBA" id="ARBA00022803"/>
    </source>
</evidence>
<dbReference type="Pfam" id="PF13181">
    <property type="entry name" value="TPR_8"/>
    <property type="match status" value="2"/>
</dbReference>
<dbReference type="Pfam" id="PF13432">
    <property type="entry name" value="TPR_16"/>
    <property type="match status" value="1"/>
</dbReference>
<dbReference type="OrthoDB" id="74393at2157"/>
<dbReference type="RefSeq" id="WP_116592256.1">
    <property type="nucleotide sequence ID" value="NZ_MZGS01000023.1"/>
</dbReference>
<keyword evidence="2 3" id="KW-0802">TPR repeat</keyword>
<gene>
    <name evidence="4" type="ORF">MBBTH_13130</name>
</gene>
<evidence type="ECO:0000313" key="5">
    <source>
        <dbReference type="Proteomes" id="UP000251717"/>
    </source>
</evidence>
<comment type="caution">
    <text evidence="4">The sequence shown here is derived from an EMBL/GenBank/DDBJ whole genome shotgun (WGS) entry which is preliminary data.</text>
</comment>
<dbReference type="EMBL" id="MZGS01000023">
    <property type="protein sequence ID" value="PWB86899.1"/>
    <property type="molecule type" value="Genomic_DNA"/>
</dbReference>
<dbReference type="PANTHER" id="PTHR44943">
    <property type="entry name" value="CELLULOSE SYNTHASE OPERON PROTEIN C"/>
    <property type="match status" value="1"/>
</dbReference>
<dbReference type="PROSITE" id="PS50005">
    <property type="entry name" value="TPR"/>
    <property type="match status" value="1"/>
</dbReference>
<evidence type="ECO:0000256" key="1">
    <source>
        <dbReference type="ARBA" id="ARBA00022737"/>
    </source>
</evidence>
<dbReference type="SMART" id="SM00028">
    <property type="entry name" value="TPR"/>
    <property type="match status" value="6"/>
</dbReference>
<dbReference type="Gene3D" id="1.25.40.10">
    <property type="entry name" value="Tetratricopeptide repeat domain"/>
    <property type="match status" value="2"/>
</dbReference>
<name>A0A315XLI8_9EURY</name>
<keyword evidence="1" id="KW-0677">Repeat</keyword>
<dbReference type="InterPro" id="IPR011990">
    <property type="entry name" value="TPR-like_helical_dom_sf"/>
</dbReference>
<proteinExistence type="predicted"/>
<reference evidence="4 5" key="1">
    <citation type="submission" date="2017-03" db="EMBL/GenBank/DDBJ databases">
        <title>Genome sequence of Methanobrevibacter thaueri.</title>
        <authorList>
            <person name="Poehlein A."/>
            <person name="Seedorf H."/>
            <person name="Daniel R."/>
        </authorList>
    </citation>
    <scope>NUCLEOTIDE SEQUENCE [LARGE SCALE GENOMIC DNA]</scope>
    <source>
        <strain evidence="4 5">DSM 11995</strain>
    </source>
</reference>
<dbReference type="InterPro" id="IPR051685">
    <property type="entry name" value="Ycf3/AcsC/BcsC/TPR_MFPF"/>
</dbReference>
<dbReference type="Proteomes" id="UP000251717">
    <property type="component" value="Unassembled WGS sequence"/>
</dbReference>
<organism evidence="4 5">
    <name type="scientific">Methanobrevibacter thaueri</name>
    <dbReference type="NCBI Taxonomy" id="190975"/>
    <lineage>
        <taxon>Archaea</taxon>
        <taxon>Methanobacteriati</taxon>
        <taxon>Methanobacteriota</taxon>
        <taxon>Methanomada group</taxon>
        <taxon>Methanobacteria</taxon>
        <taxon>Methanobacteriales</taxon>
        <taxon>Methanobacteriaceae</taxon>
        <taxon>Methanobrevibacter</taxon>
    </lineage>
</organism>
<dbReference type="AlphaFoldDB" id="A0A315XLI8"/>
<protein>
    <submittedName>
        <fullName evidence="4">Tetratricopeptide repeat protein</fullName>
    </submittedName>
</protein>
<evidence type="ECO:0000313" key="4">
    <source>
        <dbReference type="EMBL" id="PWB86899.1"/>
    </source>
</evidence>
<keyword evidence="5" id="KW-1185">Reference proteome</keyword>
<feature type="repeat" description="TPR" evidence="3">
    <location>
        <begin position="237"/>
        <end position="270"/>
    </location>
</feature>
<sequence length="298" mass="34485">MLFKNRFDKLQKRAARAVKNREYVKAQNTYLECLALDPKDIGTVNNLAQLSHVLGEDDKARGYNEMLLEACDERLKNERTEELLILKSNALVSLKRNDEAIEVIDELLEISPDHVLGLFHKAQYLESNGEYEKSLHYINRVLANDYCNVPALLSKGRVLTELDQFERARNCYDFVFKLETKNKAAINLKSQLIKKQNGYVITSHDLMLKAIESWDREDLKSAEKYFKKALDIDSSHDEIWFAQGELFIRMGKITDAISSFEKAFELNSISGGISKKKEFFKMLKVMLKINRLLGYEKE</sequence>
<accession>A0A315XLI8</accession>
<dbReference type="SUPFAM" id="SSF48452">
    <property type="entry name" value="TPR-like"/>
    <property type="match status" value="1"/>
</dbReference>